<sequence length="308" mass="33236">MAGVLDTYQGLVSTFGSFLTVSIHTILYERAIYPTNTFITARKYNYPVRQNRHPKVCKWIQDAVAAVEAEMLKATVARVAVLILSPDSVPLERFMFDVSGFPSVPASETLTPFAPPGTSAPEATENRESPDLGSEHRPDISPAISTIDLEEQFRGVMSRLAFCGSSLGPLPEGCTFTVCIELKDEADAPIGHPQPWIPSQPSLQRSRQSGSRPGAMADEASLEKEGVVKRKESGRGSTTDTLAQKSEEKTSPHPSSESSTVRTGSDLGGVRSTPLRSVAAGELSLEMWIEEAKGKMQLRNNTKSAEGG</sequence>
<dbReference type="OMA" id="KEEQTWI"/>
<dbReference type="RefSeq" id="XP_018184913.1">
    <property type="nucleotide sequence ID" value="XM_018334514.1"/>
</dbReference>
<feature type="compositionally biased region" description="Polar residues" evidence="2">
    <location>
        <begin position="252"/>
        <end position="263"/>
    </location>
</feature>
<evidence type="ECO:0000313" key="4">
    <source>
        <dbReference type="EMBL" id="KZF19358.1"/>
    </source>
</evidence>
<comment type="similarity">
    <text evidence="1">Belongs to the MAD2 family.</text>
</comment>
<organism evidence="4 5">
    <name type="scientific">Xylona heveae (strain CBS 132557 / TC161)</name>
    <dbReference type="NCBI Taxonomy" id="1328760"/>
    <lineage>
        <taxon>Eukaryota</taxon>
        <taxon>Fungi</taxon>
        <taxon>Dikarya</taxon>
        <taxon>Ascomycota</taxon>
        <taxon>Pezizomycotina</taxon>
        <taxon>Xylonomycetes</taxon>
        <taxon>Xylonales</taxon>
        <taxon>Xylonaceae</taxon>
        <taxon>Xylona</taxon>
    </lineage>
</organism>
<accession>A0A164ZPZ2</accession>
<dbReference type="PANTHER" id="PTHR11842">
    <property type="entry name" value="MITOTIC SPINDLE ASSEMBLY CHECKPOINT PROTEIN MAD2"/>
    <property type="match status" value="1"/>
</dbReference>
<evidence type="ECO:0000313" key="5">
    <source>
        <dbReference type="Proteomes" id="UP000076632"/>
    </source>
</evidence>
<keyword evidence="5" id="KW-1185">Reference proteome</keyword>
<feature type="compositionally biased region" description="Low complexity" evidence="2">
    <location>
        <begin position="199"/>
        <end position="214"/>
    </location>
</feature>
<feature type="domain" description="HORMA" evidence="3">
    <location>
        <begin position="9"/>
        <end position="234"/>
    </location>
</feature>
<dbReference type="Gene3D" id="3.30.900.10">
    <property type="entry name" value="HORMA domain"/>
    <property type="match status" value="1"/>
</dbReference>
<feature type="region of interest" description="Disordered" evidence="2">
    <location>
        <begin position="190"/>
        <end position="280"/>
    </location>
</feature>
<evidence type="ECO:0000256" key="2">
    <source>
        <dbReference type="SAM" id="MobiDB-lite"/>
    </source>
</evidence>
<feature type="region of interest" description="Disordered" evidence="2">
    <location>
        <begin position="107"/>
        <end position="140"/>
    </location>
</feature>
<dbReference type="STRING" id="1328760.A0A164ZPZ2"/>
<dbReference type="InterPro" id="IPR003511">
    <property type="entry name" value="HORMA_dom"/>
</dbReference>
<dbReference type="Pfam" id="PF02301">
    <property type="entry name" value="HORMA"/>
    <property type="match status" value="1"/>
</dbReference>
<dbReference type="InterPro" id="IPR036570">
    <property type="entry name" value="HORMA_dom_sf"/>
</dbReference>
<proteinExistence type="inferred from homology"/>
<dbReference type="GO" id="GO:0016035">
    <property type="term" value="C:zeta DNA polymerase complex"/>
    <property type="evidence" value="ECO:0007669"/>
    <property type="project" value="TreeGrafter"/>
</dbReference>
<dbReference type="GeneID" id="28899651"/>
<keyword evidence="4" id="KW-0238">DNA-binding</keyword>
<evidence type="ECO:0000256" key="1">
    <source>
        <dbReference type="ARBA" id="ARBA00010348"/>
    </source>
</evidence>
<feature type="compositionally biased region" description="Polar residues" evidence="2">
    <location>
        <begin position="235"/>
        <end position="244"/>
    </location>
</feature>
<dbReference type="PANTHER" id="PTHR11842:SF10">
    <property type="entry name" value="MITOTIC SPINDLE ASSEMBLY CHECKPOINT PROTEIN MAD2B"/>
    <property type="match status" value="1"/>
</dbReference>
<feature type="compositionally biased region" description="Basic and acidic residues" evidence="2">
    <location>
        <begin position="221"/>
        <end position="234"/>
    </location>
</feature>
<feature type="compositionally biased region" description="Basic and acidic residues" evidence="2">
    <location>
        <begin position="124"/>
        <end position="139"/>
    </location>
</feature>
<dbReference type="AlphaFoldDB" id="A0A164ZPZ2"/>
<dbReference type="InParanoid" id="A0A164ZPZ2"/>
<dbReference type="GO" id="GO:0003677">
    <property type="term" value="F:DNA binding"/>
    <property type="evidence" value="ECO:0007669"/>
    <property type="project" value="UniProtKB-KW"/>
</dbReference>
<dbReference type="InterPro" id="IPR045091">
    <property type="entry name" value="Mad2-like"/>
</dbReference>
<dbReference type="SUPFAM" id="SSF56019">
    <property type="entry name" value="The spindle assembly checkpoint protein mad2"/>
    <property type="match status" value="1"/>
</dbReference>
<dbReference type="PROSITE" id="PS50815">
    <property type="entry name" value="HORMA"/>
    <property type="match status" value="1"/>
</dbReference>
<dbReference type="Proteomes" id="UP000076632">
    <property type="component" value="Unassembled WGS sequence"/>
</dbReference>
<dbReference type="EMBL" id="KV407466">
    <property type="protein sequence ID" value="KZF19358.1"/>
    <property type="molecule type" value="Genomic_DNA"/>
</dbReference>
<name>A0A164ZPZ2_XYLHT</name>
<evidence type="ECO:0000259" key="3">
    <source>
        <dbReference type="PROSITE" id="PS50815"/>
    </source>
</evidence>
<protein>
    <submittedName>
        <fullName evidence="4">DNA-binding protein</fullName>
    </submittedName>
</protein>
<gene>
    <name evidence="4" type="ORF">L228DRAFT_263697</name>
</gene>
<reference evidence="4 5" key="1">
    <citation type="journal article" date="2016" name="Fungal Biol.">
        <title>The genome of Xylona heveae provides a window into fungal endophytism.</title>
        <authorList>
            <person name="Gazis R."/>
            <person name="Kuo A."/>
            <person name="Riley R."/>
            <person name="LaButti K."/>
            <person name="Lipzen A."/>
            <person name="Lin J."/>
            <person name="Amirebrahimi M."/>
            <person name="Hesse C.N."/>
            <person name="Spatafora J.W."/>
            <person name="Henrissat B."/>
            <person name="Hainaut M."/>
            <person name="Grigoriev I.V."/>
            <person name="Hibbett D.S."/>
        </authorList>
    </citation>
    <scope>NUCLEOTIDE SEQUENCE [LARGE SCALE GENOMIC DNA]</scope>
    <source>
        <strain evidence="4 5">TC161</strain>
    </source>
</reference>
<dbReference type="OrthoDB" id="21254at2759"/>